<sequence>MNGRHLAFPPGRGNILIPTRDRRSARAGLSLVTLSKPLPLAIQRALHVAVGALGPWVLPGRRTTWRPPLDEESWSEISAQVAALTGPFDGVAGYLRPQASRAGGAALLLLRDGRPLGFLKVRESPGELTRESAALAAFTAGSAGGPGGAAGLGFRVPRVLGTGSAGSLWWLLLSPMEPVPARPVPGVAVAGLADGISETLARCLPRPDDVPGHWAPMHGDLTPWNLRLTRGRVPWLIDWEDAGYGPPHADEVYFLATRIAVYGGGPPARPGDSYAEAADYWRDRVGRRGQDDQELTRRLMSALKTLGTAKD</sequence>
<dbReference type="AlphaFoldDB" id="A0A5J5JXZ4"/>
<proteinExistence type="predicted"/>
<dbReference type="EMBL" id="VYTZ01000008">
    <property type="protein sequence ID" value="KAA9376445.1"/>
    <property type="molecule type" value="Genomic_DNA"/>
</dbReference>
<protein>
    <submittedName>
        <fullName evidence="2">Phosphotransferase</fullName>
    </submittedName>
</protein>
<gene>
    <name evidence="2" type="ORF">F5972_23825</name>
</gene>
<dbReference type="RefSeq" id="WP_150936001.1">
    <property type="nucleotide sequence ID" value="NZ_VYTZ01000008.1"/>
</dbReference>
<dbReference type="InterPro" id="IPR002575">
    <property type="entry name" value="Aminoglycoside_PTrfase"/>
</dbReference>
<evidence type="ECO:0000259" key="1">
    <source>
        <dbReference type="Pfam" id="PF01636"/>
    </source>
</evidence>
<accession>A0A5J5JXZ4</accession>
<evidence type="ECO:0000313" key="2">
    <source>
        <dbReference type="EMBL" id="KAA9376445.1"/>
    </source>
</evidence>
<name>A0A5J5JXZ4_9ACTN</name>
<keyword evidence="2" id="KW-0808">Transferase</keyword>
<dbReference type="Proteomes" id="UP000327011">
    <property type="component" value="Unassembled WGS sequence"/>
</dbReference>
<dbReference type="SUPFAM" id="SSF56112">
    <property type="entry name" value="Protein kinase-like (PK-like)"/>
    <property type="match status" value="1"/>
</dbReference>
<dbReference type="GO" id="GO:0016740">
    <property type="term" value="F:transferase activity"/>
    <property type="evidence" value="ECO:0007669"/>
    <property type="project" value="UniProtKB-KW"/>
</dbReference>
<dbReference type="Pfam" id="PF01636">
    <property type="entry name" value="APH"/>
    <property type="match status" value="1"/>
</dbReference>
<organism evidence="2 3">
    <name type="scientific">Microbispora cellulosiformans</name>
    <dbReference type="NCBI Taxonomy" id="2614688"/>
    <lineage>
        <taxon>Bacteria</taxon>
        <taxon>Bacillati</taxon>
        <taxon>Actinomycetota</taxon>
        <taxon>Actinomycetes</taxon>
        <taxon>Streptosporangiales</taxon>
        <taxon>Streptosporangiaceae</taxon>
        <taxon>Microbispora</taxon>
    </lineage>
</organism>
<comment type="caution">
    <text evidence="2">The sequence shown here is derived from an EMBL/GenBank/DDBJ whole genome shotgun (WGS) entry which is preliminary data.</text>
</comment>
<dbReference type="Gene3D" id="3.90.1200.10">
    <property type="match status" value="1"/>
</dbReference>
<feature type="domain" description="Aminoglycoside phosphotransferase" evidence="1">
    <location>
        <begin position="193"/>
        <end position="278"/>
    </location>
</feature>
<reference evidence="2 3" key="1">
    <citation type="submission" date="2019-09" db="EMBL/GenBank/DDBJ databases">
        <title>Screening of Novel Bioactive Compounds from Soil-Associated.</title>
        <authorList>
            <person name="Gong X."/>
        </authorList>
    </citation>
    <scope>NUCLEOTIDE SEQUENCE [LARGE SCALE GENOMIC DNA]</scope>
    <source>
        <strain evidence="2 3">Gxj-6</strain>
    </source>
</reference>
<dbReference type="InterPro" id="IPR011009">
    <property type="entry name" value="Kinase-like_dom_sf"/>
</dbReference>
<keyword evidence="3" id="KW-1185">Reference proteome</keyword>
<evidence type="ECO:0000313" key="3">
    <source>
        <dbReference type="Proteomes" id="UP000327011"/>
    </source>
</evidence>